<sequence length="177" mass="20293">MGSESTSALMDLLGNLREFDVVRRLLELASDKTSRLWRFWFGSTLSSVVYRVKKEQEGQFSRLLADIPGVFVALDLGHHSLFQEKIVKSLTFSSPGRTVVSAAFITYILDQWSSSGSHLSWDYMLDYLAMALWRAMLRRRVCIYSRAQPPRLDRVVEEDEPDETENLRAGLDPPMED</sequence>
<dbReference type="InterPro" id="IPR002924">
    <property type="entry name" value="Adenovir_t-Ag_E1B_19kDa"/>
</dbReference>
<dbReference type="Proteomes" id="UP000105286">
    <property type="component" value="Genome"/>
</dbReference>
<dbReference type="InterPro" id="IPR002475">
    <property type="entry name" value="Bcl2-like"/>
</dbReference>
<evidence type="ECO:0000256" key="5">
    <source>
        <dbReference type="ARBA" id="ARBA00023189"/>
    </source>
</evidence>
<evidence type="ECO:0000313" key="10">
    <source>
        <dbReference type="Proteomes" id="UP000105286"/>
    </source>
</evidence>
<keyword evidence="6 7" id="KW-1119">Modulation of host cell apoptosis by virus</keyword>
<evidence type="ECO:0000256" key="7">
    <source>
        <dbReference type="RuleBase" id="RU364111"/>
    </source>
</evidence>
<accession>A0A0A1EUE4</accession>
<evidence type="ECO:0000256" key="1">
    <source>
        <dbReference type="ARBA" id="ARBA00010275"/>
    </source>
</evidence>
<feature type="region of interest" description="Disordered" evidence="8">
    <location>
        <begin position="154"/>
        <end position="177"/>
    </location>
</feature>
<keyword evidence="3 7" id="KW-0244">Early protein</keyword>
<protein>
    <recommendedName>
        <fullName evidence="2 7">E1B protein, small T-antigen</fullName>
    </recommendedName>
</protein>
<dbReference type="Pfam" id="PF01691">
    <property type="entry name" value="Adeno_E1B_19K"/>
    <property type="match status" value="1"/>
</dbReference>
<evidence type="ECO:0000256" key="2">
    <source>
        <dbReference type="ARBA" id="ARBA00013796"/>
    </source>
</evidence>
<evidence type="ECO:0000256" key="6">
    <source>
        <dbReference type="ARBA" id="ARBA00023323"/>
    </source>
</evidence>
<reference evidence="9 10" key="1">
    <citation type="journal article" date="2015" name="J. Virol.">
        <title>Construction and evaluation of novel rhesus monkey adenovirus vaccine vectors.</title>
        <authorList>
            <person name="Abbink P."/>
            <person name="Maxfield L.F."/>
            <person name="Ng'ang'a D."/>
            <person name="Borducchi E.N."/>
            <person name="Iampietro M.J."/>
            <person name="Bricault C.A."/>
            <person name="Teigler J.E."/>
            <person name="Blackmore S."/>
            <person name="Parenteau L."/>
            <person name="Wagh K."/>
            <person name="Handley S.A."/>
            <person name="Zhao G."/>
            <person name="Virgin H.W."/>
            <person name="Korber B."/>
            <person name="Barouch D.H."/>
        </authorList>
    </citation>
    <scope>NUCLEOTIDE SEQUENCE [LARGE SCALE GENOMIC DNA]</scope>
    <source>
        <strain evidence="9">Stool</strain>
    </source>
</reference>
<evidence type="ECO:0000256" key="8">
    <source>
        <dbReference type="SAM" id="MobiDB-lite"/>
    </source>
</evidence>
<dbReference type="GO" id="GO:0033668">
    <property type="term" value="P:symbiont-mediated suppression of host apoptosis"/>
    <property type="evidence" value="ECO:0007669"/>
    <property type="project" value="UniProtKB-KW"/>
</dbReference>
<organism evidence="9 10">
    <name type="scientific">simian adenovirus 53</name>
    <dbReference type="NCBI Taxonomy" id="1574629"/>
    <lineage>
        <taxon>Viruses</taxon>
        <taxon>Varidnaviria</taxon>
        <taxon>Bamfordvirae</taxon>
        <taxon>Preplasmiviricota</taxon>
        <taxon>Polisuviricotina</taxon>
        <taxon>Pharingeaviricetes</taxon>
        <taxon>Rowavirales</taxon>
        <taxon>Adenoviridae</taxon>
        <taxon>Mastadenovirus</taxon>
        <taxon>Mastadenovirus russelli</taxon>
        <taxon>Human mastadenovirus G</taxon>
    </lineage>
</organism>
<dbReference type="PROSITE" id="PS50062">
    <property type="entry name" value="BCL2_FAMILY"/>
    <property type="match status" value="1"/>
</dbReference>
<proteinExistence type="inferred from homology"/>
<name>A0A0A1EUE4_9ADEN</name>
<evidence type="ECO:0000256" key="4">
    <source>
        <dbReference type="ARBA" id="ARBA00022581"/>
    </source>
</evidence>
<keyword evidence="5 7" id="KW-1081">Inhibition of host apoptosis by viral BCL2-like protein</keyword>
<keyword evidence="4 7" id="KW-0945">Host-virus interaction</keyword>
<evidence type="ECO:0000313" key="9">
    <source>
        <dbReference type="EMBL" id="AIY35092.1"/>
    </source>
</evidence>
<comment type="similarity">
    <text evidence="1 7">Belongs to the adenoviridae E1B 19 kDa protein family.</text>
</comment>
<dbReference type="EMBL" id="KM591903">
    <property type="protein sequence ID" value="AIY35092.1"/>
    <property type="molecule type" value="Genomic_DNA"/>
</dbReference>
<evidence type="ECO:0000256" key="3">
    <source>
        <dbReference type="ARBA" id="ARBA00022518"/>
    </source>
</evidence>